<evidence type="ECO:0000256" key="1">
    <source>
        <dbReference type="ARBA" id="ARBA00022679"/>
    </source>
</evidence>
<dbReference type="InterPro" id="IPR041698">
    <property type="entry name" value="Methyltransf_25"/>
</dbReference>
<evidence type="ECO:0000259" key="2">
    <source>
        <dbReference type="Pfam" id="PF13649"/>
    </source>
</evidence>
<dbReference type="PANTHER" id="PTHR43861">
    <property type="entry name" value="TRANS-ACONITATE 2-METHYLTRANSFERASE-RELATED"/>
    <property type="match status" value="1"/>
</dbReference>
<dbReference type="Pfam" id="PF13649">
    <property type="entry name" value="Methyltransf_25"/>
    <property type="match status" value="1"/>
</dbReference>
<dbReference type="GO" id="GO:0032259">
    <property type="term" value="P:methylation"/>
    <property type="evidence" value="ECO:0007669"/>
    <property type="project" value="UniProtKB-KW"/>
</dbReference>
<dbReference type="AlphaFoldDB" id="A0A6N7Y042"/>
<organism evidence="3 4">
    <name type="scientific">Tissierella pigra</name>
    <dbReference type="NCBI Taxonomy" id="2607614"/>
    <lineage>
        <taxon>Bacteria</taxon>
        <taxon>Bacillati</taxon>
        <taxon>Bacillota</taxon>
        <taxon>Tissierellia</taxon>
        <taxon>Tissierellales</taxon>
        <taxon>Tissierellaceae</taxon>
        <taxon>Tissierella</taxon>
    </lineage>
</organism>
<name>A0A6N7Y042_9FIRM</name>
<keyword evidence="4" id="KW-1185">Reference proteome</keyword>
<dbReference type="CDD" id="cd02440">
    <property type="entry name" value="AdoMet_MTases"/>
    <property type="match status" value="1"/>
</dbReference>
<protein>
    <submittedName>
        <fullName evidence="3">Methyltransferase domain-containing protein</fullName>
    </submittedName>
</protein>
<sequence length="246" mass="29872">MDIYNRFANIYDELMIDFNYEDWFNYIEKIFKKYNREPKKILEMACGTGNLSYYLAKRGYRLTCFDLSSDMLSRAYDKLRKFKNVRLMNQNMINFNLNESFDSIISICDSINYITEKEDLLKVFRNVWNHLEDNGIFIFDINSHYKLKHIIGNNTFIEDREDVFYSWQNYYDDSEEICEFYLTFFCSNDGECFERFDEEHKEKAYKEDEIIELLKEAGFKTIDSFEAFGFEKIRKETERINFIAIK</sequence>
<dbReference type="GO" id="GO:0008168">
    <property type="term" value="F:methyltransferase activity"/>
    <property type="evidence" value="ECO:0007669"/>
    <property type="project" value="UniProtKB-KW"/>
</dbReference>
<gene>
    <name evidence="3" type="ORF">FYJ83_08060</name>
</gene>
<accession>A0A6N7Y042</accession>
<keyword evidence="1 3" id="KW-0808">Transferase</keyword>
<proteinExistence type="predicted"/>
<dbReference type="RefSeq" id="WP_154439837.1">
    <property type="nucleotide sequence ID" value="NZ_JAHLPJ010000001.1"/>
</dbReference>
<reference evidence="3 4" key="1">
    <citation type="submission" date="2019-09" db="EMBL/GenBank/DDBJ databases">
        <title>In-depth cultivation of the pig gut microbiome towards novel bacterial diversity and tailored functional studies.</title>
        <authorList>
            <person name="Wylensek D."/>
            <person name="Hitch T.C.A."/>
            <person name="Clavel T."/>
        </authorList>
    </citation>
    <scope>NUCLEOTIDE SEQUENCE [LARGE SCALE GENOMIC DNA]</scope>
    <source>
        <strain evidence="3 4">WCA3-693-APC-4?</strain>
    </source>
</reference>
<dbReference type="SUPFAM" id="SSF53335">
    <property type="entry name" value="S-adenosyl-L-methionine-dependent methyltransferases"/>
    <property type="match status" value="1"/>
</dbReference>
<comment type="caution">
    <text evidence="3">The sequence shown here is derived from an EMBL/GenBank/DDBJ whole genome shotgun (WGS) entry which is preliminary data.</text>
</comment>
<feature type="domain" description="Methyltransferase" evidence="2">
    <location>
        <begin position="41"/>
        <end position="135"/>
    </location>
</feature>
<evidence type="ECO:0000313" key="4">
    <source>
        <dbReference type="Proteomes" id="UP000469523"/>
    </source>
</evidence>
<keyword evidence="3" id="KW-0489">Methyltransferase</keyword>
<dbReference type="Gene3D" id="2.20.25.110">
    <property type="entry name" value="S-adenosyl-L-methionine-dependent methyltransferases"/>
    <property type="match status" value="1"/>
</dbReference>
<evidence type="ECO:0000313" key="3">
    <source>
        <dbReference type="EMBL" id="MSU01420.1"/>
    </source>
</evidence>
<dbReference type="Gene3D" id="3.40.50.150">
    <property type="entry name" value="Vaccinia Virus protein VP39"/>
    <property type="match status" value="1"/>
</dbReference>
<dbReference type="InterPro" id="IPR029063">
    <property type="entry name" value="SAM-dependent_MTases_sf"/>
</dbReference>
<dbReference type="EMBL" id="VUNQ01000014">
    <property type="protein sequence ID" value="MSU01420.1"/>
    <property type="molecule type" value="Genomic_DNA"/>
</dbReference>
<dbReference type="Proteomes" id="UP000469523">
    <property type="component" value="Unassembled WGS sequence"/>
</dbReference>